<feature type="region of interest" description="Disordered" evidence="4">
    <location>
        <begin position="94"/>
        <end position="130"/>
    </location>
</feature>
<dbReference type="InterPro" id="IPR012340">
    <property type="entry name" value="NA-bd_OB-fold"/>
</dbReference>
<dbReference type="Pfam" id="PF01588">
    <property type="entry name" value="tRNA_bind"/>
    <property type="match status" value="1"/>
</dbReference>
<gene>
    <name evidence="6" type="ORF">PAPYR_8011</name>
</gene>
<keyword evidence="2 3" id="KW-0694">RNA-binding</keyword>
<sequence length="295" mass="32143">MTFAASLGQIEKLLGELESELGAPAINYDPDDPWAADHARLFRSLNVSKAKCTTCGYIYTRPFEMECPNCKFAPGKVHPPAFVLNLEEIAMRSHPAEAPAQEGKEKKPKKEKEEKPAQEKKPKKEEAPEDPLALFGRAHLQVSRLFEVQKHPSADKLLVAKCDVGQGEVRTLVAGLALHYQPAELEGRLVCTVTNLKPAKLVGVESQAMLFAATDPATQRVATLVPPEGSQPGDRITVEGVAPAEGLAIVQKKHWDKVVEGFVIQANQAHFHEHILRTARGVVTCPGVADGSTFH</sequence>
<dbReference type="Proteomes" id="UP001141327">
    <property type="component" value="Unassembled WGS sequence"/>
</dbReference>
<name>A0ABQ8UIQ8_9EUKA</name>
<dbReference type="InterPro" id="IPR051270">
    <property type="entry name" value="Tyrosine-tRNA_ligase_regulator"/>
</dbReference>
<evidence type="ECO:0000256" key="2">
    <source>
        <dbReference type="ARBA" id="ARBA00022884"/>
    </source>
</evidence>
<evidence type="ECO:0000259" key="5">
    <source>
        <dbReference type="PROSITE" id="PS50886"/>
    </source>
</evidence>
<dbReference type="PANTHER" id="PTHR11586">
    <property type="entry name" value="TRNA-AMINOACYLATION COFACTOR ARC1 FAMILY MEMBER"/>
    <property type="match status" value="1"/>
</dbReference>
<keyword evidence="1 3" id="KW-0820">tRNA-binding</keyword>
<comment type="caution">
    <text evidence="6">The sequence shown here is derived from an EMBL/GenBank/DDBJ whole genome shotgun (WGS) entry which is preliminary data.</text>
</comment>
<dbReference type="PROSITE" id="PS50886">
    <property type="entry name" value="TRBD"/>
    <property type="match status" value="1"/>
</dbReference>
<keyword evidence="7" id="KW-1185">Reference proteome</keyword>
<evidence type="ECO:0000313" key="6">
    <source>
        <dbReference type="EMBL" id="KAJ4456705.1"/>
    </source>
</evidence>
<dbReference type="InterPro" id="IPR002547">
    <property type="entry name" value="tRNA-bd_dom"/>
</dbReference>
<evidence type="ECO:0000256" key="1">
    <source>
        <dbReference type="ARBA" id="ARBA00022555"/>
    </source>
</evidence>
<feature type="domain" description="TRNA-binding" evidence="5">
    <location>
        <begin position="134"/>
        <end position="237"/>
    </location>
</feature>
<feature type="compositionally biased region" description="Basic and acidic residues" evidence="4">
    <location>
        <begin position="102"/>
        <end position="126"/>
    </location>
</feature>
<dbReference type="SUPFAM" id="SSF50249">
    <property type="entry name" value="Nucleic acid-binding proteins"/>
    <property type="match status" value="1"/>
</dbReference>
<reference evidence="6" key="1">
    <citation type="journal article" date="2022" name="bioRxiv">
        <title>Genomics of Preaxostyla Flagellates Illuminates Evolutionary Transitions and the Path Towards Mitochondrial Loss.</title>
        <authorList>
            <person name="Novak L.V.F."/>
            <person name="Treitli S.C."/>
            <person name="Pyrih J."/>
            <person name="Halakuc P."/>
            <person name="Pipaliya S.V."/>
            <person name="Vacek V."/>
            <person name="Brzon O."/>
            <person name="Soukal P."/>
            <person name="Eme L."/>
            <person name="Dacks J.B."/>
            <person name="Karnkowska A."/>
            <person name="Elias M."/>
            <person name="Hampl V."/>
        </authorList>
    </citation>
    <scope>NUCLEOTIDE SEQUENCE</scope>
    <source>
        <strain evidence="6">RCP-MX</strain>
    </source>
</reference>
<evidence type="ECO:0000256" key="3">
    <source>
        <dbReference type="PROSITE-ProRule" id="PRU00209"/>
    </source>
</evidence>
<proteinExistence type="predicted"/>
<evidence type="ECO:0000313" key="7">
    <source>
        <dbReference type="Proteomes" id="UP001141327"/>
    </source>
</evidence>
<dbReference type="Gene3D" id="2.40.50.140">
    <property type="entry name" value="Nucleic acid-binding proteins"/>
    <property type="match status" value="1"/>
</dbReference>
<dbReference type="EMBL" id="JAPMOS010000063">
    <property type="protein sequence ID" value="KAJ4456705.1"/>
    <property type="molecule type" value="Genomic_DNA"/>
</dbReference>
<organism evidence="6 7">
    <name type="scientific">Paratrimastix pyriformis</name>
    <dbReference type="NCBI Taxonomy" id="342808"/>
    <lineage>
        <taxon>Eukaryota</taxon>
        <taxon>Metamonada</taxon>
        <taxon>Preaxostyla</taxon>
        <taxon>Paratrimastigidae</taxon>
        <taxon>Paratrimastix</taxon>
    </lineage>
</organism>
<accession>A0ABQ8UIQ8</accession>
<dbReference type="PANTHER" id="PTHR11586:SF37">
    <property type="entry name" value="TRNA-BINDING DOMAIN-CONTAINING PROTEIN"/>
    <property type="match status" value="1"/>
</dbReference>
<protein>
    <submittedName>
        <fullName evidence="6">Methionyl-tRNA synthetase</fullName>
    </submittedName>
</protein>
<evidence type="ECO:0000256" key="4">
    <source>
        <dbReference type="SAM" id="MobiDB-lite"/>
    </source>
</evidence>